<gene>
    <name evidence="1" type="ORF">HMPREF0063_11929</name>
</gene>
<accession>E2SDZ3</accession>
<proteinExistence type="predicted"/>
<dbReference type="Proteomes" id="UP000003111">
    <property type="component" value="Unassembled WGS sequence"/>
</dbReference>
<dbReference type="AlphaFoldDB" id="E2SDZ3"/>
<evidence type="ECO:0000313" key="1">
    <source>
        <dbReference type="EMBL" id="EFQ82720.1"/>
    </source>
</evidence>
<reference evidence="1" key="1">
    <citation type="submission" date="2010-08" db="EMBL/GenBank/DDBJ databases">
        <authorList>
            <person name="Muzny D."/>
            <person name="Qin X."/>
            <person name="Buhay C."/>
            <person name="Dugan-Rocha S."/>
            <person name="Ding Y."/>
            <person name="Chen G."/>
            <person name="Hawes A."/>
            <person name="Holder M."/>
            <person name="Jhangiani S."/>
            <person name="Johnson A."/>
            <person name="Khan Z."/>
            <person name="Li Z."/>
            <person name="Liu W."/>
            <person name="Liu X."/>
            <person name="Perez L."/>
            <person name="Shen H."/>
            <person name="Wang Q."/>
            <person name="Watt J."/>
            <person name="Xi L."/>
            <person name="Xin Y."/>
            <person name="Zhou J."/>
            <person name="Deng J."/>
            <person name="Jiang H."/>
            <person name="Liu Y."/>
            <person name="Qu J."/>
            <person name="Song X.-Z."/>
            <person name="Zhang L."/>
            <person name="Villasana D."/>
            <person name="Johnson A."/>
            <person name="Liu J."/>
            <person name="Liyanage D."/>
            <person name="Lorensuhewa L."/>
            <person name="Robinson T."/>
            <person name="Song A."/>
            <person name="Song B.-B."/>
            <person name="Dinh H."/>
            <person name="Thornton R."/>
            <person name="Coyle M."/>
            <person name="Francisco L."/>
            <person name="Jackson L."/>
            <person name="Javaid M."/>
            <person name="Korchina V."/>
            <person name="Kovar C."/>
            <person name="Mata R."/>
            <person name="Mathew T."/>
            <person name="Ngo R."/>
            <person name="Nguyen L."/>
            <person name="Nguyen N."/>
            <person name="Okwuonu G."/>
            <person name="Ongeri F."/>
            <person name="Pham C."/>
            <person name="Simmons D."/>
            <person name="Wilczek-Boney K."/>
            <person name="Hale W."/>
            <person name="Jakkamsetti A."/>
            <person name="Pham P."/>
            <person name="Ruth R."/>
            <person name="San Lucas F."/>
            <person name="Warren J."/>
            <person name="Zhang J."/>
            <person name="Zhao Z."/>
            <person name="Zhou C."/>
            <person name="Zhu D."/>
            <person name="Lee S."/>
            <person name="Bess C."/>
            <person name="Blankenburg K."/>
            <person name="Forbes L."/>
            <person name="Fu Q."/>
            <person name="Gubbala S."/>
            <person name="Hirani K."/>
            <person name="Jayaseelan J.C."/>
            <person name="Lara F."/>
            <person name="Munidasa M."/>
            <person name="Palculict T."/>
            <person name="Patil S."/>
            <person name="Pu L.-L."/>
            <person name="Saada N."/>
            <person name="Tang L."/>
            <person name="Weissenberger G."/>
            <person name="Zhu Y."/>
            <person name="Hemphill L."/>
            <person name="Shang Y."/>
            <person name="Youmans B."/>
            <person name="Ayvaz T."/>
            <person name="Ross M."/>
            <person name="Santibanez J."/>
            <person name="Aqrawi P."/>
            <person name="Gross S."/>
            <person name="Joshi V."/>
            <person name="Fowler G."/>
            <person name="Nazareth L."/>
            <person name="Reid J."/>
            <person name="Worley K."/>
            <person name="Petrosino J."/>
            <person name="Highlander S."/>
            <person name="Gibbs R."/>
        </authorList>
    </citation>
    <scope>NUCLEOTIDE SEQUENCE [LARGE SCALE GENOMIC DNA]</scope>
    <source>
        <strain evidence="1">DSM 15272</strain>
    </source>
</reference>
<organism evidence="1 2">
    <name type="scientific">Aeromicrobium marinum DSM 15272</name>
    <dbReference type="NCBI Taxonomy" id="585531"/>
    <lineage>
        <taxon>Bacteria</taxon>
        <taxon>Bacillati</taxon>
        <taxon>Actinomycetota</taxon>
        <taxon>Actinomycetes</taxon>
        <taxon>Propionibacteriales</taxon>
        <taxon>Nocardioidaceae</taxon>
        <taxon>Aeromicrobium</taxon>
    </lineage>
</organism>
<dbReference type="HOGENOM" id="CLU_2379807_0_0_11"/>
<keyword evidence="2" id="KW-1185">Reference proteome</keyword>
<evidence type="ECO:0000313" key="2">
    <source>
        <dbReference type="Proteomes" id="UP000003111"/>
    </source>
</evidence>
<comment type="caution">
    <text evidence="1">The sequence shown here is derived from an EMBL/GenBank/DDBJ whole genome shotgun (WGS) entry which is preliminary data.</text>
</comment>
<dbReference type="RefSeq" id="WP_007077021.1">
    <property type="nucleotide sequence ID" value="NZ_CM001024.1"/>
</dbReference>
<dbReference type="STRING" id="585531.HMPREF0063_11929"/>
<sequence length="94" mass="10070">MTTPTTLAGIVEALDDVDFTQLTHEPAQPRTVIQLPNRTAFEAACTALDLEPRESPSTVLGRREFYATAGPLNSTPLLLTAASLSSDADWEDPA</sequence>
<name>E2SDZ3_9ACTN</name>
<protein>
    <submittedName>
        <fullName evidence="1">Uncharacterized protein</fullName>
    </submittedName>
</protein>
<dbReference type="EMBL" id="ACLF03000006">
    <property type="protein sequence ID" value="EFQ82720.1"/>
    <property type="molecule type" value="Genomic_DNA"/>
</dbReference>